<evidence type="ECO:0000256" key="1">
    <source>
        <dbReference type="SAM" id="MobiDB-lite"/>
    </source>
</evidence>
<proteinExistence type="predicted"/>
<dbReference type="AlphaFoldDB" id="A0AAV4J7Z5"/>
<dbReference type="EMBL" id="BMAT01006742">
    <property type="protein sequence ID" value="GFS18899.1"/>
    <property type="molecule type" value="Genomic_DNA"/>
</dbReference>
<protein>
    <submittedName>
        <fullName evidence="2">Uncharacterized protein</fullName>
    </submittedName>
</protein>
<gene>
    <name evidence="2" type="ORF">ElyMa_003274800</name>
</gene>
<evidence type="ECO:0000313" key="3">
    <source>
        <dbReference type="Proteomes" id="UP000762676"/>
    </source>
</evidence>
<accession>A0AAV4J7Z5</accession>
<sequence length="94" mass="10562">MFDSDSSGADENWGQYNVNSDGGNSHSETVATEKKYNLAYFSDVFQTHASKGQVHACAISTQVSEPAECWHHWHEQTARTVSDDTKRRRNARDA</sequence>
<comment type="caution">
    <text evidence="2">The sequence shown here is derived from an EMBL/GenBank/DDBJ whole genome shotgun (WGS) entry which is preliminary data.</text>
</comment>
<organism evidence="2 3">
    <name type="scientific">Elysia marginata</name>
    <dbReference type="NCBI Taxonomy" id="1093978"/>
    <lineage>
        <taxon>Eukaryota</taxon>
        <taxon>Metazoa</taxon>
        <taxon>Spiralia</taxon>
        <taxon>Lophotrochozoa</taxon>
        <taxon>Mollusca</taxon>
        <taxon>Gastropoda</taxon>
        <taxon>Heterobranchia</taxon>
        <taxon>Euthyneura</taxon>
        <taxon>Panpulmonata</taxon>
        <taxon>Sacoglossa</taxon>
        <taxon>Placobranchoidea</taxon>
        <taxon>Plakobranchidae</taxon>
        <taxon>Elysia</taxon>
    </lineage>
</organism>
<name>A0AAV4J7Z5_9GAST</name>
<reference evidence="2 3" key="1">
    <citation type="journal article" date="2021" name="Elife">
        <title>Chloroplast acquisition without the gene transfer in kleptoplastic sea slugs, Plakobranchus ocellatus.</title>
        <authorList>
            <person name="Maeda T."/>
            <person name="Takahashi S."/>
            <person name="Yoshida T."/>
            <person name="Shimamura S."/>
            <person name="Takaki Y."/>
            <person name="Nagai Y."/>
            <person name="Toyoda A."/>
            <person name="Suzuki Y."/>
            <person name="Arimoto A."/>
            <person name="Ishii H."/>
            <person name="Satoh N."/>
            <person name="Nishiyama T."/>
            <person name="Hasebe M."/>
            <person name="Maruyama T."/>
            <person name="Minagawa J."/>
            <person name="Obokata J."/>
            <person name="Shigenobu S."/>
        </authorList>
    </citation>
    <scope>NUCLEOTIDE SEQUENCE [LARGE SCALE GENOMIC DNA]</scope>
</reference>
<keyword evidence="3" id="KW-1185">Reference proteome</keyword>
<feature type="region of interest" description="Disordered" evidence="1">
    <location>
        <begin position="1"/>
        <end position="28"/>
    </location>
</feature>
<dbReference type="Proteomes" id="UP000762676">
    <property type="component" value="Unassembled WGS sequence"/>
</dbReference>
<evidence type="ECO:0000313" key="2">
    <source>
        <dbReference type="EMBL" id="GFS18899.1"/>
    </source>
</evidence>